<dbReference type="InterPro" id="IPR044557">
    <property type="entry name" value="WOX8/9-like"/>
</dbReference>
<dbReference type="InterPro" id="IPR009057">
    <property type="entry name" value="Homeodomain-like_sf"/>
</dbReference>
<dbReference type="GO" id="GO:0003677">
    <property type="term" value="F:DNA binding"/>
    <property type="evidence" value="ECO:0007669"/>
    <property type="project" value="UniProtKB-UniRule"/>
</dbReference>
<evidence type="ECO:0000256" key="2">
    <source>
        <dbReference type="ARBA" id="ARBA00022473"/>
    </source>
</evidence>
<dbReference type="InterPro" id="IPR001356">
    <property type="entry name" value="HD"/>
</dbReference>
<dbReference type="SMART" id="SM00389">
    <property type="entry name" value="HOX"/>
    <property type="match status" value="1"/>
</dbReference>
<feature type="compositionally biased region" description="Polar residues" evidence="11">
    <location>
        <begin position="133"/>
        <end position="143"/>
    </location>
</feature>
<evidence type="ECO:0000313" key="13">
    <source>
        <dbReference type="EMBL" id="KAH9309020.1"/>
    </source>
</evidence>
<evidence type="ECO:0000256" key="10">
    <source>
        <dbReference type="RuleBase" id="RU000682"/>
    </source>
</evidence>
<dbReference type="SUPFAM" id="SSF46689">
    <property type="entry name" value="Homeodomain-like"/>
    <property type="match status" value="1"/>
</dbReference>
<dbReference type="Proteomes" id="UP000824469">
    <property type="component" value="Unassembled WGS sequence"/>
</dbReference>
<accession>A0AA38L3A8</accession>
<keyword evidence="14" id="KW-1185">Reference proteome</keyword>
<comment type="caution">
    <text evidence="13">The sequence shown here is derived from an EMBL/GenBank/DDBJ whole genome shotgun (WGS) entry which is preliminary data.</text>
</comment>
<protein>
    <recommendedName>
        <fullName evidence="12">Homeobox domain-containing protein</fullName>
    </recommendedName>
</protein>
<comment type="subcellular location">
    <subcellularLocation>
        <location evidence="1 9 10">Nucleus</location>
    </subcellularLocation>
</comment>
<feature type="DNA-binding region" description="Homeobox" evidence="9">
    <location>
        <begin position="55"/>
        <end position="119"/>
    </location>
</feature>
<dbReference type="PANTHER" id="PTHR47288:SF1">
    <property type="entry name" value="WUSCHEL-RELATED HOMEOBOX 9"/>
    <property type="match status" value="1"/>
</dbReference>
<evidence type="ECO:0000256" key="8">
    <source>
        <dbReference type="ARBA" id="ARBA00024040"/>
    </source>
</evidence>
<sequence>LVSMTSNRHWPNLFKVKPSAPQHQWHQITASTNISTQNSSSNEGSQSQEEERNPDPKPRWNPKAEQIRILESIFNSGMVNPPREEIQKIRMQLQEYGQVGDANVFYWFQNRKSRTKQKQRHLQACADKAKSAQKPSSSLIDQYNNTGSNGGSELSSSASFSMHYVGHGHEQGFSGRSDEYPNHLWNEGGISSYPVNVNVNANISPTFPMNEPHAYPLYLDQVRAAENFNSNQNLLPSTLNDSSVIHRATESGMNNCNATLYSSVFINDVPFDAPMGPINVKALFGENAFLVHSSGQPVLVDEQGFTLHGLQGGAMYYL</sequence>
<evidence type="ECO:0000256" key="7">
    <source>
        <dbReference type="ARBA" id="ARBA00023242"/>
    </source>
</evidence>
<keyword evidence="2" id="KW-0217">Developmental protein</keyword>
<dbReference type="OMA" id="CNAHHQW"/>
<keyword evidence="5 9" id="KW-0371">Homeobox</keyword>
<dbReference type="Gene3D" id="1.10.10.60">
    <property type="entry name" value="Homeodomain-like"/>
    <property type="match status" value="1"/>
</dbReference>
<dbReference type="FunFam" id="1.10.10.60:FF:000118">
    <property type="entry name" value="WUSCHEL-related homeobox 11"/>
    <property type="match status" value="1"/>
</dbReference>
<evidence type="ECO:0000256" key="6">
    <source>
        <dbReference type="ARBA" id="ARBA00023163"/>
    </source>
</evidence>
<feature type="compositionally biased region" description="Basic and acidic residues" evidence="11">
    <location>
        <begin position="49"/>
        <end position="58"/>
    </location>
</feature>
<keyword evidence="7 9" id="KW-0539">Nucleus</keyword>
<evidence type="ECO:0000256" key="9">
    <source>
        <dbReference type="PROSITE-ProRule" id="PRU00108"/>
    </source>
</evidence>
<dbReference type="Pfam" id="PF00046">
    <property type="entry name" value="Homeodomain"/>
    <property type="match status" value="1"/>
</dbReference>
<dbReference type="AlphaFoldDB" id="A0AA38L3A8"/>
<organism evidence="13 14">
    <name type="scientific">Taxus chinensis</name>
    <name type="common">Chinese yew</name>
    <name type="synonym">Taxus wallichiana var. chinensis</name>
    <dbReference type="NCBI Taxonomy" id="29808"/>
    <lineage>
        <taxon>Eukaryota</taxon>
        <taxon>Viridiplantae</taxon>
        <taxon>Streptophyta</taxon>
        <taxon>Embryophyta</taxon>
        <taxon>Tracheophyta</taxon>
        <taxon>Spermatophyta</taxon>
        <taxon>Pinopsida</taxon>
        <taxon>Pinidae</taxon>
        <taxon>Conifers II</taxon>
        <taxon>Cupressales</taxon>
        <taxon>Taxaceae</taxon>
        <taxon>Taxus</taxon>
    </lineage>
</organism>
<evidence type="ECO:0000256" key="1">
    <source>
        <dbReference type="ARBA" id="ARBA00004123"/>
    </source>
</evidence>
<comment type="similarity">
    <text evidence="8">Belongs to the WUS homeobox family.</text>
</comment>
<dbReference type="PROSITE" id="PS50071">
    <property type="entry name" value="HOMEOBOX_2"/>
    <property type="match status" value="1"/>
</dbReference>
<evidence type="ECO:0000256" key="3">
    <source>
        <dbReference type="ARBA" id="ARBA00023015"/>
    </source>
</evidence>
<name>A0AA38L3A8_TAXCH</name>
<evidence type="ECO:0000256" key="5">
    <source>
        <dbReference type="ARBA" id="ARBA00023155"/>
    </source>
</evidence>
<feature type="non-terminal residue" evidence="13">
    <location>
        <position position="1"/>
    </location>
</feature>
<feature type="non-terminal residue" evidence="13">
    <location>
        <position position="318"/>
    </location>
</feature>
<evidence type="ECO:0000256" key="11">
    <source>
        <dbReference type="SAM" id="MobiDB-lite"/>
    </source>
</evidence>
<reference evidence="13 14" key="1">
    <citation type="journal article" date="2021" name="Nat. Plants">
        <title>The Taxus genome provides insights into paclitaxel biosynthesis.</title>
        <authorList>
            <person name="Xiong X."/>
            <person name="Gou J."/>
            <person name="Liao Q."/>
            <person name="Li Y."/>
            <person name="Zhou Q."/>
            <person name="Bi G."/>
            <person name="Li C."/>
            <person name="Du R."/>
            <person name="Wang X."/>
            <person name="Sun T."/>
            <person name="Guo L."/>
            <person name="Liang H."/>
            <person name="Lu P."/>
            <person name="Wu Y."/>
            <person name="Zhang Z."/>
            <person name="Ro D.K."/>
            <person name="Shang Y."/>
            <person name="Huang S."/>
            <person name="Yan J."/>
        </authorList>
    </citation>
    <scope>NUCLEOTIDE SEQUENCE [LARGE SCALE GENOMIC DNA]</scope>
    <source>
        <strain evidence="13">Ta-2019</strain>
    </source>
</reference>
<feature type="compositionally biased region" description="Low complexity" evidence="11">
    <location>
        <begin position="29"/>
        <end position="47"/>
    </location>
</feature>
<dbReference type="GO" id="GO:0048731">
    <property type="term" value="P:system development"/>
    <property type="evidence" value="ECO:0007669"/>
    <property type="project" value="UniProtKB-ARBA"/>
</dbReference>
<keyword evidence="3" id="KW-0805">Transcription regulation</keyword>
<feature type="region of interest" description="Disordered" evidence="11">
    <location>
        <begin position="1"/>
        <end position="62"/>
    </location>
</feature>
<keyword evidence="4 9" id="KW-0238">DNA-binding</keyword>
<feature type="compositionally biased region" description="Low complexity" evidence="11">
    <location>
        <begin position="144"/>
        <end position="156"/>
    </location>
</feature>
<dbReference type="GO" id="GO:0003700">
    <property type="term" value="F:DNA-binding transcription factor activity"/>
    <property type="evidence" value="ECO:0007669"/>
    <property type="project" value="InterPro"/>
</dbReference>
<dbReference type="GO" id="GO:0005634">
    <property type="term" value="C:nucleus"/>
    <property type="evidence" value="ECO:0007669"/>
    <property type="project" value="UniProtKB-SubCell"/>
</dbReference>
<keyword evidence="6" id="KW-0804">Transcription</keyword>
<gene>
    <name evidence="13" type="ORF">KI387_036931</name>
</gene>
<dbReference type="GO" id="GO:0050793">
    <property type="term" value="P:regulation of developmental process"/>
    <property type="evidence" value="ECO:0007669"/>
    <property type="project" value="InterPro"/>
</dbReference>
<feature type="region of interest" description="Disordered" evidence="11">
    <location>
        <begin position="121"/>
        <end position="156"/>
    </location>
</feature>
<dbReference type="PANTHER" id="PTHR47288">
    <property type="entry name" value="WUSCHEL-RELATED HOMEOBOX 9"/>
    <property type="match status" value="1"/>
</dbReference>
<dbReference type="EMBL" id="JAHRHJ020000007">
    <property type="protein sequence ID" value="KAH9309020.1"/>
    <property type="molecule type" value="Genomic_DNA"/>
</dbReference>
<evidence type="ECO:0000313" key="14">
    <source>
        <dbReference type="Proteomes" id="UP000824469"/>
    </source>
</evidence>
<feature type="domain" description="Homeobox" evidence="12">
    <location>
        <begin position="53"/>
        <end position="118"/>
    </location>
</feature>
<evidence type="ECO:0000259" key="12">
    <source>
        <dbReference type="PROSITE" id="PS50071"/>
    </source>
</evidence>
<dbReference type="CDD" id="cd00086">
    <property type="entry name" value="homeodomain"/>
    <property type="match status" value="1"/>
</dbReference>
<proteinExistence type="inferred from homology"/>
<evidence type="ECO:0000256" key="4">
    <source>
        <dbReference type="ARBA" id="ARBA00023125"/>
    </source>
</evidence>